<evidence type="ECO:0000313" key="2">
    <source>
        <dbReference type="Proteomes" id="UP001153069"/>
    </source>
</evidence>
<organism evidence="1 2">
    <name type="scientific">Seminavis robusta</name>
    <dbReference type="NCBI Taxonomy" id="568900"/>
    <lineage>
        <taxon>Eukaryota</taxon>
        <taxon>Sar</taxon>
        <taxon>Stramenopiles</taxon>
        <taxon>Ochrophyta</taxon>
        <taxon>Bacillariophyta</taxon>
        <taxon>Bacillariophyceae</taxon>
        <taxon>Bacillariophycidae</taxon>
        <taxon>Naviculales</taxon>
        <taxon>Naviculaceae</taxon>
        <taxon>Seminavis</taxon>
    </lineage>
</organism>
<accession>A0A9N8EFZ2</accession>
<protein>
    <submittedName>
        <fullName evidence="1">Uncharacterized protein</fullName>
    </submittedName>
</protein>
<dbReference type="Proteomes" id="UP001153069">
    <property type="component" value="Unassembled WGS sequence"/>
</dbReference>
<dbReference type="AlphaFoldDB" id="A0A9N8EFZ2"/>
<proteinExistence type="predicted"/>
<sequence length="152" mass="17220">MISSHCPWLSCYGCWLECRWTFKPSLRRSGGQKDELGSLKTPLHSEAELPSIRRQNFAWASLCFLQEIQAQPTTDLAPSQRKALLDLAWCTNDHVDANAKQRHDRLGVWIEVPPPFGRGSGCNDFWSVEKRERESACWVGNSTSADETLLIS</sequence>
<name>A0A9N8EFZ2_9STRA</name>
<dbReference type="EMBL" id="CAICTM010000933">
    <property type="protein sequence ID" value="CAB9518444.1"/>
    <property type="molecule type" value="Genomic_DNA"/>
</dbReference>
<keyword evidence="2" id="KW-1185">Reference proteome</keyword>
<comment type="caution">
    <text evidence="1">The sequence shown here is derived from an EMBL/GenBank/DDBJ whole genome shotgun (WGS) entry which is preliminary data.</text>
</comment>
<reference evidence="1" key="1">
    <citation type="submission" date="2020-06" db="EMBL/GenBank/DDBJ databases">
        <authorList>
            <consortium name="Plant Systems Biology data submission"/>
        </authorList>
    </citation>
    <scope>NUCLEOTIDE SEQUENCE</scope>
    <source>
        <strain evidence="1">D6</strain>
    </source>
</reference>
<gene>
    <name evidence="1" type="ORF">SEMRO_935_G221970.1</name>
</gene>
<evidence type="ECO:0000313" key="1">
    <source>
        <dbReference type="EMBL" id="CAB9518444.1"/>
    </source>
</evidence>